<evidence type="ECO:0000256" key="3">
    <source>
        <dbReference type="ARBA" id="ARBA00004763"/>
    </source>
</evidence>
<organism evidence="10">
    <name type="scientific">marine metagenome</name>
    <dbReference type="NCBI Taxonomy" id="408172"/>
    <lineage>
        <taxon>unclassified sequences</taxon>
        <taxon>metagenomes</taxon>
        <taxon>ecological metagenomes</taxon>
    </lineage>
</organism>
<keyword evidence="5" id="KW-0808">Transferase</keyword>
<protein>
    <recommendedName>
        <fullName evidence="4">dihydropteroate synthase</fullName>
        <ecNumber evidence="4">2.5.1.15</ecNumber>
    </recommendedName>
</protein>
<evidence type="ECO:0000259" key="9">
    <source>
        <dbReference type="PROSITE" id="PS50972"/>
    </source>
</evidence>
<evidence type="ECO:0000256" key="4">
    <source>
        <dbReference type="ARBA" id="ARBA00012458"/>
    </source>
</evidence>
<dbReference type="GO" id="GO:0004156">
    <property type="term" value="F:dihydropteroate synthase activity"/>
    <property type="evidence" value="ECO:0007669"/>
    <property type="project" value="UniProtKB-EC"/>
</dbReference>
<dbReference type="SUPFAM" id="SSF51717">
    <property type="entry name" value="Dihydropteroate synthetase-like"/>
    <property type="match status" value="1"/>
</dbReference>
<evidence type="ECO:0000256" key="7">
    <source>
        <dbReference type="ARBA" id="ARBA00022842"/>
    </source>
</evidence>
<dbReference type="PANTHER" id="PTHR20941:SF1">
    <property type="entry name" value="FOLIC ACID SYNTHESIS PROTEIN FOL1"/>
    <property type="match status" value="1"/>
</dbReference>
<comment type="cofactor">
    <cofactor evidence="2">
        <name>Mg(2+)</name>
        <dbReference type="ChEBI" id="CHEBI:18420"/>
    </cofactor>
</comment>
<dbReference type="InterPro" id="IPR045031">
    <property type="entry name" value="DHP_synth-like"/>
</dbReference>
<keyword evidence="8" id="KW-0289">Folate biosynthesis</keyword>
<dbReference type="Pfam" id="PF00809">
    <property type="entry name" value="Pterin_bind"/>
    <property type="match status" value="1"/>
</dbReference>
<dbReference type="CDD" id="cd00739">
    <property type="entry name" value="DHPS"/>
    <property type="match status" value="1"/>
</dbReference>
<evidence type="ECO:0000256" key="5">
    <source>
        <dbReference type="ARBA" id="ARBA00022679"/>
    </source>
</evidence>
<accession>A0A382GD32</accession>
<gene>
    <name evidence="10" type="ORF">METZ01_LOCUS225361</name>
</gene>
<name>A0A382GD32_9ZZZZ</name>
<dbReference type="FunFam" id="3.20.20.20:FF:000006">
    <property type="entry name" value="Dihydropteroate synthase"/>
    <property type="match status" value="1"/>
</dbReference>
<dbReference type="NCBIfam" id="TIGR01496">
    <property type="entry name" value="DHPS"/>
    <property type="match status" value="1"/>
</dbReference>
<keyword evidence="7" id="KW-0460">Magnesium</keyword>
<evidence type="ECO:0000256" key="2">
    <source>
        <dbReference type="ARBA" id="ARBA00001946"/>
    </source>
</evidence>
<dbReference type="GO" id="GO:0046656">
    <property type="term" value="P:folic acid biosynthetic process"/>
    <property type="evidence" value="ECO:0007669"/>
    <property type="project" value="UniProtKB-KW"/>
</dbReference>
<dbReference type="PROSITE" id="PS00792">
    <property type="entry name" value="DHPS_1"/>
    <property type="match status" value="1"/>
</dbReference>
<dbReference type="PROSITE" id="PS50972">
    <property type="entry name" value="PTERIN_BINDING"/>
    <property type="match status" value="1"/>
</dbReference>
<feature type="domain" description="Pterin-binding" evidence="9">
    <location>
        <begin position="17"/>
        <end position="270"/>
    </location>
</feature>
<evidence type="ECO:0000256" key="8">
    <source>
        <dbReference type="ARBA" id="ARBA00022909"/>
    </source>
</evidence>
<comment type="catalytic activity">
    <reaction evidence="1">
        <text>(7,8-dihydropterin-6-yl)methyl diphosphate + 4-aminobenzoate = 7,8-dihydropteroate + diphosphate</text>
        <dbReference type="Rhea" id="RHEA:19949"/>
        <dbReference type="ChEBI" id="CHEBI:17836"/>
        <dbReference type="ChEBI" id="CHEBI:17839"/>
        <dbReference type="ChEBI" id="CHEBI:33019"/>
        <dbReference type="ChEBI" id="CHEBI:72950"/>
        <dbReference type="EC" id="2.5.1.15"/>
    </reaction>
</comment>
<dbReference type="GO" id="GO:0005829">
    <property type="term" value="C:cytosol"/>
    <property type="evidence" value="ECO:0007669"/>
    <property type="project" value="TreeGrafter"/>
</dbReference>
<comment type="pathway">
    <text evidence="3">Cofactor biosynthesis; tetrahydrofolate biosynthesis; 7,8-dihydrofolate from 2-amino-4-hydroxy-6-hydroxymethyl-7,8-dihydropteridine diphosphate and 4-aminobenzoate: step 1/2.</text>
</comment>
<dbReference type="Gene3D" id="3.20.20.20">
    <property type="entry name" value="Dihydropteroate synthase-like"/>
    <property type="match status" value="1"/>
</dbReference>
<sequence length="282" mass="31302">MDGNQFRKWLKHTKRNTLIMGILNVTPDSFSDGGKFNRLGKALSQAQYMENNGADIIDIGGESTRPGAVPVSIEEEINRTIPVIEEIRKYSNIAISIDTYKSEVAEKALLAGADFINDISGLTFDSRMMEIVKKFDVPVVLMHIKGTPRNMQTNPTYIDVIKDLLEFFSFQIQKALDFGIKKEQIIIDPGIGFGKQLNDNFILIQRLKKFSELGFPILIGPSRKSFIGLTLDVPSEDRLEGTLAAVSACILNGASIVRVHDVKEVKRAVIITDKIMEAGTQA</sequence>
<evidence type="ECO:0000256" key="6">
    <source>
        <dbReference type="ARBA" id="ARBA00022723"/>
    </source>
</evidence>
<dbReference type="AlphaFoldDB" id="A0A382GD32"/>
<dbReference type="GO" id="GO:0046654">
    <property type="term" value="P:tetrahydrofolate biosynthetic process"/>
    <property type="evidence" value="ECO:0007669"/>
    <property type="project" value="TreeGrafter"/>
</dbReference>
<dbReference type="EC" id="2.5.1.15" evidence="4"/>
<proteinExistence type="predicted"/>
<dbReference type="PANTHER" id="PTHR20941">
    <property type="entry name" value="FOLATE SYNTHESIS PROTEINS"/>
    <property type="match status" value="1"/>
</dbReference>
<evidence type="ECO:0000313" key="10">
    <source>
        <dbReference type="EMBL" id="SVB72507.1"/>
    </source>
</evidence>
<keyword evidence="6" id="KW-0479">Metal-binding</keyword>
<dbReference type="InterPro" id="IPR011005">
    <property type="entry name" value="Dihydropteroate_synth-like_sf"/>
</dbReference>
<dbReference type="PROSITE" id="PS00793">
    <property type="entry name" value="DHPS_2"/>
    <property type="match status" value="1"/>
</dbReference>
<dbReference type="GO" id="GO:0046872">
    <property type="term" value="F:metal ion binding"/>
    <property type="evidence" value="ECO:0007669"/>
    <property type="project" value="UniProtKB-KW"/>
</dbReference>
<reference evidence="10" key="1">
    <citation type="submission" date="2018-05" db="EMBL/GenBank/DDBJ databases">
        <authorList>
            <person name="Lanie J.A."/>
            <person name="Ng W.-L."/>
            <person name="Kazmierczak K.M."/>
            <person name="Andrzejewski T.M."/>
            <person name="Davidsen T.M."/>
            <person name="Wayne K.J."/>
            <person name="Tettelin H."/>
            <person name="Glass J.I."/>
            <person name="Rusch D."/>
            <person name="Podicherti R."/>
            <person name="Tsui H.-C.T."/>
            <person name="Winkler M.E."/>
        </authorList>
    </citation>
    <scope>NUCLEOTIDE SEQUENCE</scope>
</reference>
<dbReference type="InterPro" id="IPR006390">
    <property type="entry name" value="DHP_synth_dom"/>
</dbReference>
<evidence type="ECO:0000256" key="1">
    <source>
        <dbReference type="ARBA" id="ARBA00000012"/>
    </source>
</evidence>
<dbReference type="InterPro" id="IPR000489">
    <property type="entry name" value="Pterin-binding_dom"/>
</dbReference>
<dbReference type="EMBL" id="UINC01054601">
    <property type="protein sequence ID" value="SVB72507.1"/>
    <property type="molecule type" value="Genomic_DNA"/>
</dbReference>